<evidence type="ECO:0000313" key="6">
    <source>
        <dbReference type="EMBL" id="QXJ28672.1"/>
    </source>
</evidence>
<sequence length="328" mass="38232">MVKLSIIVVNVKGKENLPRLISSLNRSTYKDFELIVVDDSNSISGNLKLIKITKDLGLAYCRNKGVEASSGKFLLFLDNDTELTEDALEKFISFIEKNPDSIVQLKLIRDDGRIDAAGGVIDELGYPFELFKGQDVKEVDETDYNILYAKGAAIGMSREIFSELNGFDNEYFYGYDETDICYRAIKRGKRIVYLSSATVLHHEHGSFSKYTKEREKRLVYYLESRRLYFIFKNFDSSFLIPRIHKIFFYFLGSILMDIIYRKKSHMALARIRALIWFISRINKIIIFRINNRRNFILNENYLMKKGLIIKHKDLIKKVSTLTNVRNFP</sequence>
<dbReference type="Proteomes" id="UP000694018">
    <property type="component" value="Chromosome"/>
</dbReference>
<dbReference type="PANTHER" id="PTHR43179">
    <property type="entry name" value="RHAMNOSYLTRANSFERASE WBBL"/>
    <property type="match status" value="1"/>
</dbReference>
<dbReference type="OrthoDB" id="46222at2157"/>
<dbReference type="Pfam" id="PF00535">
    <property type="entry name" value="Glycos_transf_2"/>
    <property type="match status" value="1"/>
</dbReference>
<dbReference type="EMBL" id="CP077717">
    <property type="protein sequence ID" value="QXJ28672.1"/>
    <property type="molecule type" value="Genomic_DNA"/>
</dbReference>
<evidence type="ECO:0000256" key="2">
    <source>
        <dbReference type="ARBA" id="ARBA00022676"/>
    </source>
</evidence>
<dbReference type="InterPro" id="IPR001173">
    <property type="entry name" value="Glyco_trans_2-like"/>
</dbReference>
<reference evidence="6" key="1">
    <citation type="journal article" date="2021" name="Environ. Microbiol.">
        <title>New insights into the diversity and evolution of the archaeal mobilome from three complete genomes of Saccharolobus shibatae.</title>
        <authorList>
            <person name="Medvedeva S."/>
            <person name="Brandt D."/>
            <person name="Cvirkaite-Krupovic V."/>
            <person name="Liu Y."/>
            <person name="Severinov K."/>
            <person name="Ishino S."/>
            <person name="Ishino Y."/>
            <person name="Prangishvili D."/>
            <person name="Kalinowski J."/>
            <person name="Krupovic M."/>
        </authorList>
    </citation>
    <scope>NUCLEOTIDE SEQUENCE</scope>
    <source>
        <strain evidence="6">B12</strain>
    </source>
</reference>
<organism evidence="6 7">
    <name type="scientific">Saccharolobus shibatae (strain ATCC 51178 / DSM 5389 / JCM 8931 / NBRC 15437 / B12)</name>
    <name type="common">Sulfolobus shibatae</name>
    <dbReference type="NCBI Taxonomy" id="523848"/>
    <lineage>
        <taxon>Archaea</taxon>
        <taxon>Thermoproteota</taxon>
        <taxon>Thermoprotei</taxon>
        <taxon>Sulfolobales</taxon>
        <taxon>Sulfolobaceae</taxon>
        <taxon>Saccharolobus</taxon>
    </lineage>
</organism>
<keyword evidence="2" id="KW-0328">Glycosyltransferase</keyword>
<evidence type="ECO:0000256" key="4">
    <source>
        <dbReference type="SAM" id="Phobius"/>
    </source>
</evidence>
<dbReference type="GeneID" id="65563109"/>
<feature type="domain" description="Glycosyltransferase 2-like" evidence="5">
    <location>
        <begin position="5"/>
        <end position="163"/>
    </location>
</feature>
<dbReference type="PANTHER" id="PTHR43179:SF12">
    <property type="entry name" value="GALACTOFURANOSYLTRANSFERASE GLFT2"/>
    <property type="match status" value="1"/>
</dbReference>
<evidence type="ECO:0000259" key="5">
    <source>
        <dbReference type="Pfam" id="PF00535"/>
    </source>
</evidence>
<dbReference type="RefSeq" id="WP_218267441.1">
    <property type="nucleotide sequence ID" value="NZ_CP077717.1"/>
</dbReference>
<dbReference type="AlphaFoldDB" id="A0A8F5BNS3"/>
<protein>
    <recommendedName>
        <fullName evidence="5">Glycosyltransferase 2-like domain-containing protein</fullName>
    </recommendedName>
</protein>
<feature type="transmembrane region" description="Helical" evidence="4">
    <location>
        <begin position="243"/>
        <end position="260"/>
    </location>
</feature>
<comment type="similarity">
    <text evidence="1">Belongs to the glycosyltransferase 2 family.</text>
</comment>
<name>A0A8F5BNS3_SACSH</name>
<keyword evidence="4" id="KW-1133">Transmembrane helix</keyword>
<proteinExistence type="inferred from homology"/>
<accession>A0A8F5BNS3</accession>
<keyword evidence="3" id="KW-0808">Transferase</keyword>
<keyword evidence="4" id="KW-0812">Transmembrane</keyword>
<evidence type="ECO:0000313" key="7">
    <source>
        <dbReference type="Proteomes" id="UP000694018"/>
    </source>
</evidence>
<dbReference type="KEGG" id="sshi:J5U23_01541"/>
<gene>
    <name evidence="6" type="ORF">J5U23_01541</name>
</gene>
<evidence type="ECO:0000256" key="3">
    <source>
        <dbReference type="ARBA" id="ARBA00022679"/>
    </source>
</evidence>
<evidence type="ECO:0000256" key="1">
    <source>
        <dbReference type="ARBA" id="ARBA00006739"/>
    </source>
</evidence>
<keyword evidence="4" id="KW-0472">Membrane</keyword>
<dbReference type="GO" id="GO:0016757">
    <property type="term" value="F:glycosyltransferase activity"/>
    <property type="evidence" value="ECO:0007669"/>
    <property type="project" value="UniProtKB-KW"/>
</dbReference>